<keyword evidence="8 9" id="KW-0472">Membrane</keyword>
<feature type="transmembrane region" description="Helical" evidence="9">
    <location>
        <begin position="299"/>
        <end position="319"/>
    </location>
</feature>
<dbReference type="RefSeq" id="WP_090362177.1">
    <property type="nucleotide sequence ID" value="NZ_FNEM01000002.1"/>
</dbReference>
<keyword evidence="6 9" id="KW-0812">Transmembrane</keyword>
<feature type="transmembrane region" description="Helical" evidence="9">
    <location>
        <begin position="12"/>
        <end position="28"/>
    </location>
</feature>
<evidence type="ECO:0000256" key="6">
    <source>
        <dbReference type="ARBA" id="ARBA00022692"/>
    </source>
</evidence>
<evidence type="ECO:0000313" key="10">
    <source>
        <dbReference type="EMBL" id="SDI62771.1"/>
    </source>
</evidence>
<feature type="transmembrane region" description="Helical" evidence="9">
    <location>
        <begin position="201"/>
        <end position="225"/>
    </location>
</feature>
<reference evidence="11" key="1">
    <citation type="submission" date="2016-10" db="EMBL/GenBank/DDBJ databases">
        <authorList>
            <person name="Varghese N."/>
            <person name="Submissions S."/>
        </authorList>
    </citation>
    <scope>NUCLEOTIDE SEQUENCE [LARGE SCALE GENOMIC DNA]</scope>
    <source>
        <strain evidence="11">DSM 23317</strain>
    </source>
</reference>
<dbReference type="Pfam" id="PF03186">
    <property type="entry name" value="CobD_Cbib"/>
    <property type="match status" value="1"/>
</dbReference>
<dbReference type="InterPro" id="IPR004485">
    <property type="entry name" value="Cobalamin_biosynth_CobD/CbiB"/>
</dbReference>
<evidence type="ECO:0000256" key="3">
    <source>
        <dbReference type="ARBA" id="ARBA00006263"/>
    </source>
</evidence>
<keyword evidence="5" id="KW-0169">Cobalamin biosynthesis</keyword>
<keyword evidence="11" id="KW-1185">Reference proteome</keyword>
<keyword evidence="4" id="KW-1003">Cell membrane</keyword>
<evidence type="ECO:0000256" key="4">
    <source>
        <dbReference type="ARBA" id="ARBA00022475"/>
    </source>
</evidence>
<dbReference type="PANTHER" id="PTHR34308">
    <property type="entry name" value="COBALAMIN BIOSYNTHESIS PROTEIN CBIB"/>
    <property type="match status" value="1"/>
</dbReference>
<dbReference type="AlphaFoldDB" id="A0A1G8M4D8"/>
<comment type="similarity">
    <text evidence="3">Belongs to the CobD/CbiB family.</text>
</comment>
<gene>
    <name evidence="10" type="ORF">SAMN04488540_102262</name>
</gene>
<evidence type="ECO:0000313" key="11">
    <source>
        <dbReference type="Proteomes" id="UP000199527"/>
    </source>
</evidence>
<dbReference type="GO" id="GO:0048472">
    <property type="term" value="F:threonine-phosphate decarboxylase activity"/>
    <property type="evidence" value="ECO:0007669"/>
    <property type="project" value="InterPro"/>
</dbReference>
<dbReference type="GO" id="GO:0009236">
    <property type="term" value="P:cobalamin biosynthetic process"/>
    <property type="evidence" value="ECO:0007669"/>
    <property type="project" value="UniProtKB-UniPathway"/>
</dbReference>
<comment type="pathway">
    <text evidence="2">Cofactor biosynthesis; adenosylcobalamin biosynthesis.</text>
</comment>
<evidence type="ECO:0000256" key="5">
    <source>
        <dbReference type="ARBA" id="ARBA00022573"/>
    </source>
</evidence>
<protein>
    <submittedName>
        <fullName evidence="10">Adenosylcobinamide-phosphate synthase</fullName>
    </submittedName>
</protein>
<comment type="subcellular location">
    <subcellularLocation>
        <location evidence="1">Cell membrane</location>
        <topology evidence="1">Multi-pass membrane protein</topology>
    </subcellularLocation>
</comment>
<evidence type="ECO:0000256" key="1">
    <source>
        <dbReference type="ARBA" id="ARBA00004651"/>
    </source>
</evidence>
<sequence length="320" mass="35392">MEQALGPFYHWLMPPLIMAAALLINRMLPGSWLLAPRLHQVADALAAKVNRPQRAPSQQRLAGSIATALMVLPPVALLAAAMSLAAYPGALQCLLIALCLPGDQQRQQHRLLVAQLHGGLKQRARQTLAPFTVRQTDSLSEVGLCKASIESRLIQEAGTTFSWLLYYPLLGFEAALTVWLINQLARQWLPWRPQYRNFGHLCHTLASVLSIPVNALLAFTLSLYGNTLNCWKALTGPRTPVLESRHWLTTAMAYHLNVQLGGPLLIDNQRLERPRVGPAYTPTTATILQADRLIQFARWLWVALLVLSTSAVAMIQAGAW</sequence>
<evidence type="ECO:0000256" key="8">
    <source>
        <dbReference type="ARBA" id="ARBA00023136"/>
    </source>
</evidence>
<dbReference type="EMBL" id="FNEM01000002">
    <property type="protein sequence ID" value="SDI62771.1"/>
    <property type="molecule type" value="Genomic_DNA"/>
</dbReference>
<dbReference type="UniPathway" id="UPA00148"/>
<dbReference type="GO" id="GO:0005886">
    <property type="term" value="C:plasma membrane"/>
    <property type="evidence" value="ECO:0007669"/>
    <property type="project" value="UniProtKB-SubCell"/>
</dbReference>
<accession>A0A1G8M4D8</accession>
<proteinExistence type="inferred from homology"/>
<organism evidence="10 11">
    <name type="scientific">Ferrimonas sediminum</name>
    <dbReference type="NCBI Taxonomy" id="718193"/>
    <lineage>
        <taxon>Bacteria</taxon>
        <taxon>Pseudomonadati</taxon>
        <taxon>Pseudomonadota</taxon>
        <taxon>Gammaproteobacteria</taxon>
        <taxon>Alteromonadales</taxon>
        <taxon>Ferrimonadaceae</taxon>
        <taxon>Ferrimonas</taxon>
    </lineage>
</organism>
<evidence type="ECO:0000256" key="7">
    <source>
        <dbReference type="ARBA" id="ARBA00022989"/>
    </source>
</evidence>
<dbReference type="Proteomes" id="UP000199527">
    <property type="component" value="Unassembled WGS sequence"/>
</dbReference>
<name>A0A1G8M4D8_9GAMM</name>
<evidence type="ECO:0000256" key="2">
    <source>
        <dbReference type="ARBA" id="ARBA00004953"/>
    </source>
</evidence>
<feature type="transmembrane region" description="Helical" evidence="9">
    <location>
        <begin position="163"/>
        <end position="181"/>
    </location>
</feature>
<dbReference type="PANTHER" id="PTHR34308:SF1">
    <property type="entry name" value="COBALAMIN BIOSYNTHESIS PROTEIN CBIB"/>
    <property type="match status" value="1"/>
</dbReference>
<evidence type="ECO:0000256" key="9">
    <source>
        <dbReference type="SAM" id="Phobius"/>
    </source>
</evidence>
<keyword evidence="7 9" id="KW-1133">Transmembrane helix</keyword>
<dbReference type="OrthoDB" id="6397034at2"/>